<dbReference type="Proteomes" id="UP000823775">
    <property type="component" value="Unassembled WGS sequence"/>
</dbReference>
<dbReference type="EMBL" id="JACEIK010002192">
    <property type="protein sequence ID" value="MCD9559697.1"/>
    <property type="molecule type" value="Genomic_DNA"/>
</dbReference>
<accession>A0ABS8UNH5</accession>
<evidence type="ECO:0000313" key="1">
    <source>
        <dbReference type="EMBL" id="MCD9559697.1"/>
    </source>
</evidence>
<proteinExistence type="predicted"/>
<protein>
    <submittedName>
        <fullName evidence="1">Uncharacterized protein</fullName>
    </submittedName>
</protein>
<sequence>MILYNEKEKHNRVGAKQLELDEFVNNKGQHQFSKLKSDQTWGPGVKNAINYRTCGVYSRAAWKEVLSWQARFDKILPKVTNSCDLWLNLEKDKKTCPCEEVEKLAFLIIDERPILTAEEISKVWIDGFLLLVTMVSDLLVEGMHMDDCSNTLDNEHSFKLMEEKLEKLELDGALVAISAELHNPATLERKLTWEFFDVLKSWFPQLILVDKDLLRMGVQFHIS</sequence>
<comment type="caution">
    <text evidence="1">The sequence shown here is derived from an EMBL/GenBank/DDBJ whole genome shotgun (WGS) entry which is preliminary data.</text>
</comment>
<keyword evidence="2" id="KW-1185">Reference proteome</keyword>
<evidence type="ECO:0000313" key="2">
    <source>
        <dbReference type="Proteomes" id="UP000823775"/>
    </source>
</evidence>
<gene>
    <name evidence="1" type="ORF">HAX54_017859</name>
</gene>
<organism evidence="1 2">
    <name type="scientific">Datura stramonium</name>
    <name type="common">Jimsonweed</name>
    <name type="synonym">Common thornapple</name>
    <dbReference type="NCBI Taxonomy" id="4076"/>
    <lineage>
        <taxon>Eukaryota</taxon>
        <taxon>Viridiplantae</taxon>
        <taxon>Streptophyta</taxon>
        <taxon>Embryophyta</taxon>
        <taxon>Tracheophyta</taxon>
        <taxon>Spermatophyta</taxon>
        <taxon>Magnoliopsida</taxon>
        <taxon>eudicotyledons</taxon>
        <taxon>Gunneridae</taxon>
        <taxon>Pentapetalae</taxon>
        <taxon>asterids</taxon>
        <taxon>lamiids</taxon>
        <taxon>Solanales</taxon>
        <taxon>Solanaceae</taxon>
        <taxon>Solanoideae</taxon>
        <taxon>Datureae</taxon>
        <taxon>Datura</taxon>
    </lineage>
</organism>
<name>A0ABS8UNH5_DATST</name>
<reference evidence="1 2" key="1">
    <citation type="journal article" date="2021" name="BMC Genomics">
        <title>Datura genome reveals duplications of psychoactive alkaloid biosynthetic genes and high mutation rate following tissue culture.</title>
        <authorList>
            <person name="Rajewski A."/>
            <person name="Carter-House D."/>
            <person name="Stajich J."/>
            <person name="Litt A."/>
        </authorList>
    </citation>
    <scope>NUCLEOTIDE SEQUENCE [LARGE SCALE GENOMIC DNA]</scope>
    <source>
        <strain evidence="1">AR-01</strain>
    </source>
</reference>